<keyword evidence="7" id="KW-1133">Transmembrane helix</keyword>
<dbReference type="Gene3D" id="2.10.25.10">
    <property type="entry name" value="Laminin"/>
    <property type="match status" value="2"/>
</dbReference>
<dbReference type="Pfam" id="PF07645">
    <property type="entry name" value="EGF_CA"/>
    <property type="match status" value="1"/>
</dbReference>
<dbReference type="PROSITE" id="PS00022">
    <property type="entry name" value="EGF_1"/>
    <property type="match status" value="1"/>
</dbReference>
<comment type="caution">
    <text evidence="10">The sequence shown here is derived from an EMBL/GenBank/DDBJ whole genome shotgun (WGS) entry which is preliminary data.</text>
</comment>
<dbReference type="InterPro" id="IPR018097">
    <property type="entry name" value="EGF_Ca-bd_CS"/>
</dbReference>
<gene>
    <name evidence="10" type="ORF">EB796_021847</name>
</gene>
<dbReference type="PROSITE" id="PS50026">
    <property type="entry name" value="EGF_3"/>
    <property type="match status" value="2"/>
</dbReference>
<keyword evidence="7" id="KW-0472">Membrane</keyword>
<dbReference type="PANTHER" id="PTHR24050">
    <property type="entry name" value="PA14 DOMAIN-CONTAINING PROTEIN"/>
    <property type="match status" value="1"/>
</dbReference>
<feature type="domain" description="EGF-like" evidence="9">
    <location>
        <begin position="112"/>
        <end position="150"/>
    </location>
</feature>
<feature type="chain" id="PRO_5029754581" evidence="8">
    <location>
        <begin position="22"/>
        <end position="343"/>
    </location>
</feature>
<evidence type="ECO:0000256" key="2">
    <source>
        <dbReference type="ARBA" id="ARBA00022729"/>
    </source>
</evidence>
<keyword evidence="2 8" id="KW-0732">Signal</keyword>
<dbReference type="SMART" id="SM00181">
    <property type="entry name" value="EGF"/>
    <property type="match status" value="2"/>
</dbReference>
<feature type="domain" description="EGF-like" evidence="9">
    <location>
        <begin position="155"/>
        <end position="193"/>
    </location>
</feature>
<dbReference type="GO" id="GO:0005509">
    <property type="term" value="F:calcium ion binding"/>
    <property type="evidence" value="ECO:0007669"/>
    <property type="project" value="InterPro"/>
</dbReference>
<sequence>MALWNGIYSLVLMCFISSANSDGILPEQSQYDVNLEIQPGLACTSKKLEGFCSALFPVLEYKECTLSTEICNRNISLRVSFSPEKELSLIKSSLKQFKSISGISILKYDVRDVNECLTNLHRCSQNGVCKNTIGSYECHCGFGFKDVLTDGTLCVARCNGRSCRNGAICVDAIDEVSKIKCECKPGFTGETCHQTEQGPSLAYWTIVFISVLTALAALIGLSLCIFTCYRLFYKTSHKNSDTSSLASYKPRGIPHFEYDRITDLGSINSRRNRGFAGTADEELKKHNVLPILKNDGLKFDNRLTSSSRLSIPSEQGDPTPVLSPHIRTDRHAVSDIPQADYYG</sequence>
<dbReference type="CDD" id="cd00054">
    <property type="entry name" value="EGF_CA"/>
    <property type="match status" value="1"/>
</dbReference>
<feature type="signal peptide" evidence="8">
    <location>
        <begin position="1"/>
        <end position="21"/>
    </location>
</feature>
<dbReference type="PANTHER" id="PTHR24050:SF29">
    <property type="entry name" value="FIBULIN-1"/>
    <property type="match status" value="1"/>
</dbReference>
<dbReference type="InterPro" id="IPR000742">
    <property type="entry name" value="EGF"/>
</dbReference>
<feature type="transmembrane region" description="Helical" evidence="7">
    <location>
        <begin position="201"/>
        <end position="229"/>
    </location>
</feature>
<evidence type="ECO:0000256" key="8">
    <source>
        <dbReference type="SAM" id="SignalP"/>
    </source>
</evidence>
<keyword evidence="3" id="KW-0677">Repeat</keyword>
<dbReference type="InterPro" id="IPR000152">
    <property type="entry name" value="EGF-type_Asp/Asn_hydroxyl_site"/>
</dbReference>
<keyword evidence="4 5" id="KW-1015">Disulfide bond</keyword>
<protein>
    <submittedName>
        <fullName evidence="10">Tsp</fullName>
    </submittedName>
</protein>
<evidence type="ECO:0000256" key="3">
    <source>
        <dbReference type="ARBA" id="ARBA00022737"/>
    </source>
</evidence>
<dbReference type="AlphaFoldDB" id="A0A7J7J2B4"/>
<evidence type="ECO:0000313" key="10">
    <source>
        <dbReference type="EMBL" id="KAF6019876.1"/>
    </source>
</evidence>
<keyword evidence="7" id="KW-0812">Transmembrane</keyword>
<reference evidence="10" key="1">
    <citation type="submission" date="2020-06" db="EMBL/GenBank/DDBJ databases">
        <title>Draft genome of Bugula neritina, a colonial animal packing powerful symbionts and potential medicines.</title>
        <authorList>
            <person name="Rayko M."/>
        </authorList>
    </citation>
    <scope>NUCLEOTIDE SEQUENCE [LARGE SCALE GENOMIC DNA]</scope>
    <source>
        <strain evidence="10">Kwan_BN1</strain>
    </source>
</reference>
<dbReference type="EMBL" id="VXIV02003208">
    <property type="protein sequence ID" value="KAF6019876.1"/>
    <property type="molecule type" value="Genomic_DNA"/>
</dbReference>
<evidence type="ECO:0000256" key="6">
    <source>
        <dbReference type="SAM" id="MobiDB-lite"/>
    </source>
</evidence>
<dbReference type="SUPFAM" id="SSF57196">
    <property type="entry name" value="EGF/Laminin"/>
    <property type="match status" value="2"/>
</dbReference>
<evidence type="ECO:0000256" key="1">
    <source>
        <dbReference type="ARBA" id="ARBA00022536"/>
    </source>
</evidence>
<keyword evidence="1 5" id="KW-0245">EGF-like domain</keyword>
<evidence type="ECO:0000256" key="4">
    <source>
        <dbReference type="ARBA" id="ARBA00023157"/>
    </source>
</evidence>
<dbReference type="FunFam" id="2.10.25.10:FF:000038">
    <property type="entry name" value="Fibrillin 2"/>
    <property type="match status" value="1"/>
</dbReference>
<dbReference type="SMART" id="SM00179">
    <property type="entry name" value="EGF_CA"/>
    <property type="match status" value="1"/>
</dbReference>
<accession>A0A7J7J2B4</accession>
<dbReference type="InterPro" id="IPR001881">
    <property type="entry name" value="EGF-like_Ca-bd_dom"/>
</dbReference>
<dbReference type="PROSITE" id="PS01186">
    <property type="entry name" value="EGF_2"/>
    <property type="match status" value="1"/>
</dbReference>
<proteinExistence type="predicted"/>
<feature type="disulfide bond" evidence="5">
    <location>
        <begin position="183"/>
        <end position="192"/>
    </location>
</feature>
<keyword evidence="11" id="KW-1185">Reference proteome</keyword>
<comment type="caution">
    <text evidence="5">Lacks conserved residue(s) required for the propagation of feature annotation.</text>
</comment>
<evidence type="ECO:0000313" key="11">
    <source>
        <dbReference type="Proteomes" id="UP000593567"/>
    </source>
</evidence>
<evidence type="ECO:0000259" key="9">
    <source>
        <dbReference type="PROSITE" id="PS50026"/>
    </source>
</evidence>
<dbReference type="OrthoDB" id="6516201at2759"/>
<evidence type="ECO:0000256" key="7">
    <source>
        <dbReference type="SAM" id="Phobius"/>
    </source>
</evidence>
<dbReference type="Proteomes" id="UP000593567">
    <property type="component" value="Unassembled WGS sequence"/>
</dbReference>
<dbReference type="PROSITE" id="PS00010">
    <property type="entry name" value="ASX_HYDROXYL"/>
    <property type="match status" value="1"/>
</dbReference>
<evidence type="ECO:0000256" key="5">
    <source>
        <dbReference type="PROSITE-ProRule" id="PRU00076"/>
    </source>
</evidence>
<dbReference type="InterPro" id="IPR049883">
    <property type="entry name" value="NOTCH1_EGF-like"/>
</dbReference>
<dbReference type="PROSITE" id="PS01187">
    <property type="entry name" value="EGF_CA"/>
    <property type="match status" value="1"/>
</dbReference>
<name>A0A7J7J2B4_BUGNE</name>
<dbReference type="InterPro" id="IPR052235">
    <property type="entry name" value="Nephronectin_domain"/>
</dbReference>
<feature type="region of interest" description="Disordered" evidence="6">
    <location>
        <begin position="308"/>
        <end position="343"/>
    </location>
</feature>
<organism evidence="10 11">
    <name type="scientific">Bugula neritina</name>
    <name type="common">Brown bryozoan</name>
    <name type="synonym">Sertularia neritina</name>
    <dbReference type="NCBI Taxonomy" id="10212"/>
    <lineage>
        <taxon>Eukaryota</taxon>
        <taxon>Metazoa</taxon>
        <taxon>Spiralia</taxon>
        <taxon>Lophotrochozoa</taxon>
        <taxon>Bryozoa</taxon>
        <taxon>Gymnolaemata</taxon>
        <taxon>Cheilostomatida</taxon>
        <taxon>Flustrina</taxon>
        <taxon>Buguloidea</taxon>
        <taxon>Bugulidae</taxon>
        <taxon>Bugula</taxon>
    </lineage>
</organism>